<dbReference type="InParanoid" id="B9RHG0"/>
<evidence type="ECO:0000256" key="1">
    <source>
        <dbReference type="SAM" id="MobiDB-lite"/>
    </source>
</evidence>
<accession>B9RHG0</accession>
<reference evidence="3" key="1">
    <citation type="journal article" date="2010" name="Nat. Biotechnol.">
        <title>Draft genome sequence of the oilseed species Ricinus communis.</title>
        <authorList>
            <person name="Chan A.P."/>
            <person name="Crabtree J."/>
            <person name="Zhao Q."/>
            <person name="Lorenzi H."/>
            <person name="Orvis J."/>
            <person name="Puiu D."/>
            <person name="Melake-Berhan A."/>
            <person name="Jones K.M."/>
            <person name="Redman J."/>
            <person name="Chen G."/>
            <person name="Cahoon E.B."/>
            <person name="Gedil M."/>
            <person name="Stanke M."/>
            <person name="Haas B.J."/>
            <person name="Wortman J.R."/>
            <person name="Fraser-Liggett C.M."/>
            <person name="Ravel J."/>
            <person name="Rabinowicz P.D."/>
        </authorList>
    </citation>
    <scope>NUCLEOTIDE SEQUENCE [LARGE SCALE GENOMIC DNA]</scope>
    <source>
        <strain evidence="3">cv. Hale</strain>
    </source>
</reference>
<evidence type="ECO:0000313" key="3">
    <source>
        <dbReference type="Proteomes" id="UP000008311"/>
    </source>
</evidence>
<organism evidence="2 3">
    <name type="scientific">Ricinus communis</name>
    <name type="common">Castor bean</name>
    <dbReference type="NCBI Taxonomy" id="3988"/>
    <lineage>
        <taxon>Eukaryota</taxon>
        <taxon>Viridiplantae</taxon>
        <taxon>Streptophyta</taxon>
        <taxon>Embryophyta</taxon>
        <taxon>Tracheophyta</taxon>
        <taxon>Spermatophyta</taxon>
        <taxon>Magnoliopsida</taxon>
        <taxon>eudicotyledons</taxon>
        <taxon>Gunneridae</taxon>
        <taxon>Pentapetalae</taxon>
        <taxon>rosids</taxon>
        <taxon>fabids</taxon>
        <taxon>Malpighiales</taxon>
        <taxon>Euphorbiaceae</taxon>
        <taxon>Acalyphoideae</taxon>
        <taxon>Acalypheae</taxon>
        <taxon>Ricinus</taxon>
    </lineage>
</organism>
<feature type="region of interest" description="Disordered" evidence="1">
    <location>
        <begin position="1"/>
        <end position="21"/>
    </location>
</feature>
<feature type="compositionally biased region" description="Basic and acidic residues" evidence="1">
    <location>
        <begin position="99"/>
        <end position="109"/>
    </location>
</feature>
<proteinExistence type="predicted"/>
<feature type="region of interest" description="Disordered" evidence="1">
    <location>
        <begin position="86"/>
        <end position="109"/>
    </location>
</feature>
<protein>
    <submittedName>
        <fullName evidence="2">Uncharacterized protein</fullName>
    </submittedName>
</protein>
<evidence type="ECO:0000313" key="2">
    <source>
        <dbReference type="EMBL" id="EEF49170.1"/>
    </source>
</evidence>
<dbReference type="EMBL" id="EQ973779">
    <property type="protein sequence ID" value="EEF49170.1"/>
    <property type="molecule type" value="Genomic_DNA"/>
</dbReference>
<sequence length="109" mass="11516">MPKRPKNVGIKNGHMPTTPTTSNITTVAIVNRLVLGGVFLNNRGTGAYVPIGQGIDRRKSRGRGVSMFVANVDGTSQGSISAISNAVERAKGRGRGRGRGRDKSARLSE</sequence>
<name>B9RHG0_RICCO</name>
<dbReference type="Proteomes" id="UP000008311">
    <property type="component" value="Unassembled WGS sequence"/>
</dbReference>
<gene>
    <name evidence="2" type="ORF">RCOM_1525370</name>
</gene>
<dbReference type="AlphaFoldDB" id="B9RHG0"/>
<keyword evidence="3" id="KW-1185">Reference proteome</keyword>